<proteinExistence type="predicted"/>
<name>A0A1H9WNQ5_9BACI</name>
<organism evidence="2 3">
    <name type="scientific">Salipaludibacillus aurantiacus</name>
    <dbReference type="NCBI Taxonomy" id="1601833"/>
    <lineage>
        <taxon>Bacteria</taxon>
        <taxon>Bacillati</taxon>
        <taxon>Bacillota</taxon>
        <taxon>Bacilli</taxon>
        <taxon>Bacillales</taxon>
        <taxon>Bacillaceae</taxon>
    </lineage>
</organism>
<evidence type="ECO:0000256" key="1">
    <source>
        <dbReference type="SAM" id="Coils"/>
    </source>
</evidence>
<accession>A0A1H9WNQ5</accession>
<dbReference type="Pfam" id="PF14165">
    <property type="entry name" value="YtzH"/>
    <property type="match status" value="1"/>
</dbReference>
<keyword evidence="3" id="KW-1185">Reference proteome</keyword>
<evidence type="ECO:0000313" key="3">
    <source>
        <dbReference type="Proteomes" id="UP000198571"/>
    </source>
</evidence>
<gene>
    <name evidence="2" type="ORF">SAMN05518684_11825</name>
</gene>
<dbReference type="EMBL" id="FOGT01000018">
    <property type="protein sequence ID" value="SES35053.1"/>
    <property type="molecule type" value="Genomic_DNA"/>
</dbReference>
<dbReference type="RefSeq" id="WP_093054923.1">
    <property type="nucleotide sequence ID" value="NZ_FOGT01000018.1"/>
</dbReference>
<feature type="coiled-coil region" evidence="1">
    <location>
        <begin position="7"/>
        <end position="41"/>
    </location>
</feature>
<dbReference type="Proteomes" id="UP000198571">
    <property type="component" value="Unassembled WGS sequence"/>
</dbReference>
<dbReference type="InterPro" id="IPR025547">
    <property type="entry name" value="YtzH"/>
</dbReference>
<keyword evidence="1" id="KW-0175">Coiled coil</keyword>
<reference evidence="3" key="1">
    <citation type="submission" date="2016-10" db="EMBL/GenBank/DDBJ databases">
        <authorList>
            <person name="Varghese N."/>
            <person name="Submissions S."/>
        </authorList>
    </citation>
    <scope>NUCLEOTIDE SEQUENCE [LARGE SCALE GENOMIC DNA]</scope>
    <source>
        <strain evidence="3">S9</strain>
    </source>
</reference>
<dbReference type="AlphaFoldDB" id="A0A1H9WNQ5"/>
<protein>
    <submittedName>
        <fullName evidence="2">YtzH-like protein</fullName>
    </submittedName>
</protein>
<evidence type="ECO:0000313" key="2">
    <source>
        <dbReference type="EMBL" id="SES35053.1"/>
    </source>
</evidence>
<sequence>MVSYQILEQLQSLVKQLKEKEEGTKDEINKIEGIIKSLKEEPLNENFSGTIQEIDAFIETAKESKETNELIKYHKLNLSRWTEELSLLIDGGGKVTFDYEQRKGREI</sequence>
<dbReference type="STRING" id="1601833.SAMN05518684_11825"/>
<dbReference type="OrthoDB" id="2876301at2"/>